<evidence type="ECO:0000256" key="11">
    <source>
        <dbReference type="ARBA" id="ARBA00023136"/>
    </source>
</evidence>
<feature type="binding site" description="covalent" evidence="12">
    <location>
        <position position="347"/>
    </location>
    <ligand>
        <name>heme c</name>
        <dbReference type="ChEBI" id="CHEBI:61717"/>
        <label>3</label>
    </ligand>
</feature>
<dbReference type="GO" id="GO:0016614">
    <property type="term" value="F:oxidoreductase activity, acting on CH-OH group of donors"/>
    <property type="evidence" value="ECO:0007669"/>
    <property type="project" value="InterPro"/>
</dbReference>
<dbReference type="RefSeq" id="WP_160618137.1">
    <property type="nucleotide sequence ID" value="NZ_CP047652.1"/>
</dbReference>
<dbReference type="GO" id="GO:0020037">
    <property type="term" value="F:heme binding"/>
    <property type="evidence" value="ECO:0007669"/>
    <property type="project" value="InterPro"/>
</dbReference>
<keyword evidence="10 13" id="KW-0408">Iron</keyword>
<keyword evidence="17" id="KW-1185">Reference proteome</keyword>
<evidence type="ECO:0000259" key="15">
    <source>
        <dbReference type="PROSITE" id="PS51007"/>
    </source>
</evidence>
<evidence type="ECO:0000256" key="8">
    <source>
        <dbReference type="ARBA" id="ARBA00022737"/>
    </source>
</evidence>
<keyword evidence="11" id="KW-0472">Membrane</keyword>
<dbReference type="AlphaFoldDB" id="A0A6P1NC82"/>
<dbReference type="KEGG" id="bomb:GT348_00905"/>
<evidence type="ECO:0000256" key="3">
    <source>
        <dbReference type="ARBA" id="ARBA00022475"/>
    </source>
</evidence>
<dbReference type="GO" id="GO:0005886">
    <property type="term" value="C:plasma membrane"/>
    <property type="evidence" value="ECO:0007669"/>
    <property type="project" value="UniProtKB-SubCell"/>
</dbReference>
<dbReference type="PRINTS" id="PR00605">
    <property type="entry name" value="CYTCHROMECIC"/>
</dbReference>
<feature type="domain" description="Cytochrome c" evidence="15">
    <location>
        <begin position="38"/>
        <end position="141"/>
    </location>
</feature>
<protein>
    <submittedName>
        <fullName evidence="16">C-type cytochrome</fullName>
    </submittedName>
</protein>
<feature type="binding site" description="covalent" evidence="12">
    <location>
        <position position="203"/>
    </location>
    <ligand>
        <name>heme c</name>
        <dbReference type="ChEBI" id="CHEBI:61717"/>
        <label>2</label>
    </ligand>
</feature>
<dbReference type="Proteomes" id="UP000463975">
    <property type="component" value="Chromosome"/>
</dbReference>
<dbReference type="InterPro" id="IPR051459">
    <property type="entry name" value="Cytochrome_c-type_DH"/>
</dbReference>
<feature type="chain" id="PRO_5026706099" evidence="14">
    <location>
        <begin position="29"/>
        <end position="441"/>
    </location>
</feature>
<feature type="binding site" description="covalent" evidence="12">
    <location>
        <position position="52"/>
    </location>
    <ligand>
        <name>heme c</name>
        <dbReference type="ChEBI" id="CHEBI:61717"/>
        <label>1</label>
    </ligand>
</feature>
<dbReference type="SUPFAM" id="SSF46626">
    <property type="entry name" value="Cytochrome c"/>
    <property type="match status" value="3"/>
</dbReference>
<evidence type="ECO:0000256" key="2">
    <source>
        <dbReference type="ARBA" id="ARBA00022448"/>
    </source>
</evidence>
<dbReference type="Gene3D" id="1.10.760.10">
    <property type="entry name" value="Cytochrome c-like domain"/>
    <property type="match status" value="3"/>
</dbReference>
<feature type="binding site" description="axial binding residue" evidence="13">
    <location>
        <position position="351"/>
    </location>
    <ligand>
        <name>heme c</name>
        <dbReference type="ChEBI" id="CHEBI:61717"/>
        <label>3</label>
    </ligand>
    <ligandPart>
        <name>Fe</name>
        <dbReference type="ChEBI" id="CHEBI:18248"/>
    </ligandPart>
</feature>
<keyword evidence="3" id="KW-1003">Cell membrane</keyword>
<sequence>MSFLFSRYTLCAVGTALSSLFFANLAQAEGAPTAAEQDLIKQGEYIATASDCKACHTARGGKPYAGGLVIATPVGKIVSTNITPSQKYGIGSWSEAQFAKAVRKGISPTLGHLYPAMPYTSYSGISNSDIHALYVYFTKGVKSVDEEPKNKTALPFPFNIRASMIAWNLLFAGGHPTPDEDAAVGGARRGEYLAKTLAHCSTCHTPRNTFMAEKSSAYLGGSYNIQGWDAPNITSDPISGIGTWSNDEIVSYLRNGAAHGKSQAAGPMAEAVEFSLRHLTDSDLEAIAAYLKTVPPIRNPEQKHPAFSYSEAKAVDASELDYPIDRAPTAMENGTSLDGRRLYLNACATCHQTHGQGTQDQFYPSLTSNSAVGATSPRNLAMAILRGVDRQTNQGHVVMPAFADQLTDEQIAALTNYVTEHFGNPKLKVTAGDIKKYRSGK</sequence>
<evidence type="ECO:0000313" key="17">
    <source>
        <dbReference type="Proteomes" id="UP000463975"/>
    </source>
</evidence>
<feature type="binding site" description="covalent" evidence="12">
    <location>
        <position position="55"/>
    </location>
    <ligand>
        <name>heme c</name>
        <dbReference type="ChEBI" id="CHEBI:61717"/>
        <label>1</label>
    </ligand>
</feature>
<evidence type="ECO:0000256" key="1">
    <source>
        <dbReference type="ARBA" id="ARBA00004236"/>
    </source>
</evidence>
<comment type="cofactor">
    <cofactor evidence="12">
        <name>heme c</name>
        <dbReference type="ChEBI" id="CHEBI:61717"/>
    </cofactor>
    <text evidence="12">Binds 3 heme c groups covalently per subunit.</text>
</comment>
<feature type="signal peptide" evidence="14">
    <location>
        <begin position="1"/>
        <end position="28"/>
    </location>
</feature>
<evidence type="ECO:0000256" key="12">
    <source>
        <dbReference type="PIRSR" id="PIRSR000018-50"/>
    </source>
</evidence>
<gene>
    <name evidence="16" type="ORF">GT348_00905</name>
</gene>
<name>A0A6P1NC82_9PROT</name>
<keyword evidence="2" id="KW-0813">Transport</keyword>
<evidence type="ECO:0000256" key="7">
    <source>
        <dbReference type="ARBA" id="ARBA00022729"/>
    </source>
</evidence>
<keyword evidence="9" id="KW-0249">Electron transport</keyword>
<keyword evidence="8" id="KW-0677">Repeat</keyword>
<keyword evidence="4 12" id="KW-0349">Heme</keyword>
<feature type="binding site" description="axial binding residue" evidence="13">
    <location>
        <position position="56"/>
    </location>
    <ligand>
        <name>heme c</name>
        <dbReference type="ChEBI" id="CHEBI:61717"/>
        <label>1</label>
    </ligand>
    <ligandPart>
        <name>Fe</name>
        <dbReference type="ChEBI" id="CHEBI:18248"/>
    </ligandPart>
</feature>
<keyword evidence="6 13" id="KW-0479">Metal-binding</keyword>
<dbReference type="PANTHER" id="PTHR35008">
    <property type="entry name" value="BLL4482 PROTEIN-RELATED"/>
    <property type="match status" value="1"/>
</dbReference>
<dbReference type="PROSITE" id="PS51007">
    <property type="entry name" value="CYTC"/>
    <property type="match status" value="3"/>
</dbReference>
<evidence type="ECO:0000256" key="9">
    <source>
        <dbReference type="ARBA" id="ARBA00022982"/>
    </source>
</evidence>
<dbReference type="InterPro" id="IPR008168">
    <property type="entry name" value="Cyt_C_IC"/>
</dbReference>
<feature type="domain" description="Cytochrome c" evidence="15">
    <location>
        <begin position="334"/>
        <end position="422"/>
    </location>
</feature>
<evidence type="ECO:0000256" key="14">
    <source>
        <dbReference type="SAM" id="SignalP"/>
    </source>
</evidence>
<evidence type="ECO:0000256" key="6">
    <source>
        <dbReference type="ARBA" id="ARBA00022723"/>
    </source>
</evidence>
<evidence type="ECO:0000313" key="16">
    <source>
        <dbReference type="EMBL" id="QHI95059.1"/>
    </source>
</evidence>
<feature type="binding site" description="covalent" evidence="12">
    <location>
        <position position="350"/>
    </location>
    <ligand>
        <name>heme c</name>
        <dbReference type="ChEBI" id="CHEBI:61717"/>
        <label>3</label>
    </ligand>
</feature>
<feature type="binding site" description="covalent" evidence="12">
    <location>
        <position position="200"/>
    </location>
    <ligand>
        <name>heme c</name>
        <dbReference type="ChEBI" id="CHEBI:61717"/>
        <label>2</label>
    </ligand>
</feature>
<dbReference type="Pfam" id="PF00034">
    <property type="entry name" value="Cytochrom_C"/>
    <property type="match status" value="2"/>
</dbReference>
<reference evidence="16 17" key="1">
    <citation type="submission" date="2020-01" db="EMBL/GenBank/DDBJ databases">
        <title>Genome sequencing of strain KACC 21507.</title>
        <authorList>
            <person name="Heo J."/>
            <person name="Kim S.-J."/>
            <person name="Kim J.-S."/>
            <person name="Hong S.-B."/>
            <person name="Kwon S.-W."/>
        </authorList>
    </citation>
    <scope>NUCLEOTIDE SEQUENCE [LARGE SCALE GENOMIC DNA]</scope>
    <source>
        <strain evidence="16 17">KACC 21507</strain>
    </source>
</reference>
<keyword evidence="5" id="KW-0679">Respiratory chain</keyword>
<evidence type="ECO:0000256" key="5">
    <source>
        <dbReference type="ARBA" id="ARBA00022660"/>
    </source>
</evidence>
<feature type="binding site" description="axial binding residue" evidence="13">
    <location>
        <position position="204"/>
    </location>
    <ligand>
        <name>heme c</name>
        <dbReference type="ChEBI" id="CHEBI:61717"/>
        <label>2</label>
    </ligand>
    <ligandPart>
        <name>Fe</name>
        <dbReference type="ChEBI" id="CHEBI:18248"/>
    </ligandPart>
</feature>
<dbReference type="PIRSF" id="PIRSF000018">
    <property type="entry name" value="Mb_ADH_cyt_c"/>
    <property type="match status" value="1"/>
</dbReference>
<proteinExistence type="predicted"/>
<organism evidence="16 17">
    <name type="scientific">Aristophania vespae</name>
    <dbReference type="NCBI Taxonomy" id="2697033"/>
    <lineage>
        <taxon>Bacteria</taxon>
        <taxon>Pseudomonadati</taxon>
        <taxon>Pseudomonadota</taxon>
        <taxon>Alphaproteobacteria</taxon>
        <taxon>Acetobacterales</taxon>
        <taxon>Acetobacteraceae</taxon>
        <taxon>Aristophania</taxon>
    </lineage>
</organism>
<accession>A0A6P1NC82</accession>
<evidence type="ECO:0000256" key="4">
    <source>
        <dbReference type="ARBA" id="ARBA00022617"/>
    </source>
</evidence>
<dbReference type="GO" id="GO:0009055">
    <property type="term" value="F:electron transfer activity"/>
    <property type="evidence" value="ECO:0007669"/>
    <property type="project" value="InterPro"/>
</dbReference>
<feature type="domain" description="Cytochrome c" evidence="15">
    <location>
        <begin position="185"/>
        <end position="295"/>
    </location>
</feature>
<dbReference type="PANTHER" id="PTHR35008:SF8">
    <property type="entry name" value="ALCOHOL DEHYDROGENASE CYTOCHROME C SUBUNIT"/>
    <property type="match status" value="1"/>
</dbReference>
<evidence type="ECO:0000256" key="13">
    <source>
        <dbReference type="PIRSR" id="PIRSR000018-51"/>
    </source>
</evidence>
<evidence type="ECO:0000256" key="10">
    <source>
        <dbReference type="ARBA" id="ARBA00023004"/>
    </source>
</evidence>
<comment type="subcellular location">
    <subcellularLocation>
        <location evidence="1">Cell membrane</location>
    </subcellularLocation>
</comment>
<dbReference type="InterPro" id="IPR009056">
    <property type="entry name" value="Cyt_c-like_dom"/>
</dbReference>
<dbReference type="EMBL" id="CP047652">
    <property type="protein sequence ID" value="QHI95059.1"/>
    <property type="molecule type" value="Genomic_DNA"/>
</dbReference>
<dbReference type="InterPro" id="IPR036909">
    <property type="entry name" value="Cyt_c-like_dom_sf"/>
</dbReference>
<dbReference type="GO" id="GO:0005506">
    <property type="term" value="F:iron ion binding"/>
    <property type="evidence" value="ECO:0007669"/>
    <property type="project" value="InterPro"/>
</dbReference>
<keyword evidence="7 14" id="KW-0732">Signal</keyword>
<dbReference type="InterPro" id="IPR014353">
    <property type="entry name" value="Membr-bd_ADH_cyt_c"/>
</dbReference>